<evidence type="ECO:0000313" key="4">
    <source>
        <dbReference type="EMBL" id="MBU5675091.1"/>
    </source>
</evidence>
<dbReference type="Pfam" id="PF24911">
    <property type="entry name" value="YfjL_C"/>
    <property type="match status" value="1"/>
</dbReference>
<dbReference type="EMBL" id="JAHLQK010000001">
    <property type="protein sequence ID" value="MBU5675091.1"/>
    <property type="molecule type" value="Genomic_DNA"/>
</dbReference>
<keyword evidence="5" id="KW-1185">Reference proteome</keyword>
<gene>
    <name evidence="4" type="ORF">KQI88_01505</name>
</gene>
<feature type="domain" description="YfjL-like C-terminal" evidence="2">
    <location>
        <begin position="118"/>
        <end position="238"/>
    </location>
</feature>
<comment type="caution">
    <text evidence="4">The sequence shown here is derived from an EMBL/GenBank/DDBJ whole genome shotgun (WGS) entry which is preliminary data.</text>
</comment>
<dbReference type="RefSeq" id="WP_216414595.1">
    <property type="nucleotide sequence ID" value="NZ_JAHLQK010000001.1"/>
</dbReference>
<evidence type="ECO:0000259" key="2">
    <source>
        <dbReference type="Pfam" id="PF24911"/>
    </source>
</evidence>
<dbReference type="Proteomes" id="UP000779508">
    <property type="component" value="Unassembled WGS sequence"/>
</dbReference>
<keyword evidence="1" id="KW-1133">Transmembrane helix</keyword>
<reference evidence="4 5" key="1">
    <citation type="submission" date="2021-06" db="EMBL/GenBank/DDBJ databases">
        <authorList>
            <person name="Sun Q."/>
            <person name="Li D."/>
        </authorList>
    </citation>
    <scope>NUCLEOTIDE SEQUENCE [LARGE SCALE GENOMIC DNA]</scope>
    <source>
        <strain evidence="4 5">MSJ-5</strain>
    </source>
</reference>
<keyword evidence="1" id="KW-0472">Membrane</keyword>
<evidence type="ECO:0000259" key="3">
    <source>
        <dbReference type="Pfam" id="PF25425"/>
    </source>
</evidence>
<name>A0ABS6G176_9FIRM</name>
<feature type="domain" description="YfjL-like N-terminal" evidence="3">
    <location>
        <begin position="10"/>
        <end position="99"/>
    </location>
</feature>
<dbReference type="Pfam" id="PF25425">
    <property type="entry name" value="YfjL_N"/>
    <property type="match status" value="1"/>
</dbReference>
<accession>A0ABS6G176</accession>
<evidence type="ECO:0000256" key="1">
    <source>
        <dbReference type="SAM" id="Phobius"/>
    </source>
</evidence>
<evidence type="ECO:0000313" key="5">
    <source>
        <dbReference type="Proteomes" id="UP000779508"/>
    </source>
</evidence>
<dbReference type="InterPro" id="IPR056905">
    <property type="entry name" value="YfjL_C"/>
</dbReference>
<organism evidence="4 5">
    <name type="scientific">Alkaliphilus flagellatus</name>
    <dbReference type="NCBI Taxonomy" id="2841507"/>
    <lineage>
        <taxon>Bacteria</taxon>
        <taxon>Bacillati</taxon>
        <taxon>Bacillota</taxon>
        <taxon>Clostridia</taxon>
        <taxon>Peptostreptococcales</taxon>
        <taxon>Natronincolaceae</taxon>
        <taxon>Alkaliphilus</taxon>
    </lineage>
</organism>
<sequence length="252" mass="28560">MIKNTKKLTLKVLAGAVAVVLIVGILFVTNAFVGNPISAMMANKAIKQYVNQNYSYLDLKIEKVSYNFKFESYMARAKSKTSIDTQFAIYYRDGKVERDDYESYVLGMFNTLERLSDEYSAVAKKIIAEELGYENNTTMVVFNKAEYEKINDILELDMKFDKTLPLNSEVIIRLDLTDNSLEGIAQVLTDAHKAFVHNGCNFNKYDLYAENNDTLVMINEVTPADIESGELTNLLEKAQSNDNINGIRVFTK</sequence>
<protein>
    <submittedName>
        <fullName evidence="4">Uncharacterized protein</fullName>
    </submittedName>
</protein>
<keyword evidence="1" id="KW-0812">Transmembrane</keyword>
<dbReference type="InterPro" id="IPR057359">
    <property type="entry name" value="YfjL_N"/>
</dbReference>
<feature type="transmembrane region" description="Helical" evidence="1">
    <location>
        <begin position="12"/>
        <end position="33"/>
    </location>
</feature>
<proteinExistence type="predicted"/>